<dbReference type="InterPro" id="IPR050416">
    <property type="entry name" value="FAD-linked_Oxidoreductase"/>
</dbReference>
<protein>
    <recommendedName>
        <fullName evidence="5">FAD-binding PCMH-type domain-containing protein</fullName>
    </recommendedName>
</protein>
<reference evidence="7" key="1">
    <citation type="submission" date="2012-06" db="EMBL/GenBank/DDBJ databases">
        <title>The genome sequence of Coniosporium apollinis CBS 100218.</title>
        <authorList>
            <consortium name="The Broad Institute Genome Sequencing Platform"/>
            <person name="Cuomo C."/>
            <person name="Gorbushina A."/>
            <person name="Noack S."/>
            <person name="Walker B."/>
            <person name="Young S.K."/>
            <person name="Zeng Q."/>
            <person name="Gargeya S."/>
            <person name="Fitzgerald M."/>
            <person name="Haas B."/>
            <person name="Abouelleil A."/>
            <person name="Alvarado L."/>
            <person name="Arachchi H.M."/>
            <person name="Berlin A.M."/>
            <person name="Chapman S.B."/>
            <person name="Goldberg J."/>
            <person name="Griggs A."/>
            <person name="Gujja S."/>
            <person name="Hansen M."/>
            <person name="Howarth C."/>
            <person name="Imamovic A."/>
            <person name="Larimer J."/>
            <person name="McCowan C."/>
            <person name="Montmayeur A."/>
            <person name="Murphy C."/>
            <person name="Neiman D."/>
            <person name="Pearson M."/>
            <person name="Priest M."/>
            <person name="Roberts A."/>
            <person name="Saif S."/>
            <person name="Shea T."/>
            <person name="Sisk P."/>
            <person name="Sykes S."/>
            <person name="Wortman J."/>
            <person name="Nusbaum C."/>
            <person name="Birren B."/>
        </authorList>
    </citation>
    <scope>NUCLEOTIDE SEQUENCE [LARGE SCALE GENOMIC DNA]</scope>
    <source>
        <strain evidence="7">CBS 100218</strain>
    </source>
</reference>
<keyword evidence="3" id="KW-0274">FAD</keyword>
<evidence type="ECO:0000256" key="3">
    <source>
        <dbReference type="ARBA" id="ARBA00022827"/>
    </source>
</evidence>
<dbReference type="InterPro" id="IPR006094">
    <property type="entry name" value="Oxid_FAD_bind_N"/>
</dbReference>
<proteinExistence type="inferred from homology"/>
<dbReference type="SUPFAM" id="SSF56176">
    <property type="entry name" value="FAD-binding/transporter-associated domain-like"/>
    <property type="match status" value="1"/>
</dbReference>
<evidence type="ECO:0000256" key="4">
    <source>
        <dbReference type="ARBA" id="ARBA00023002"/>
    </source>
</evidence>
<dbReference type="RefSeq" id="XP_007785086.1">
    <property type="nucleotide sequence ID" value="XM_007786896.1"/>
</dbReference>
<organism evidence="6 7">
    <name type="scientific">Coniosporium apollinis (strain CBS 100218)</name>
    <name type="common">Rock-inhabiting black yeast</name>
    <dbReference type="NCBI Taxonomy" id="1168221"/>
    <lineage>
        <taxon>Eukaryota</taxon>
        <taxon>Fungi</taxon>
        <taxon>Dikarya</taxon>
        <taxon>Ascomycota</taxon>
        <taxon>Pezizomycotina</taxon>
        <taxon>Dothideomycetes</taxon>
        <taxon>Dothideomycetes incertae sedis</taxon>
        <taxon>Coniosporium</taxon>
    </lineage>
</organism>
<dbReference type="EMBL" id="JH767628">
    <property type="protein sequence ID" value="EON69769.1"/>
    <property type="molecule type" value="Genomic_DNA"/>
</dbReference>
<keyword evidence="7" id="KW-1185">Reference proteome</keyword>
<evidence type="ECO:0000256" key="2">
    <source>
        <dbReference type="ARBA" id="ARBA00022630"/>
    </source>
</evidence>
<name>R7Z6Y0_CONA1</name>
<dbReference type="Gene3D" id="3.30.465.10">
    <property type="match status" value="1"/>
</dbReference>
<dbReference type="OrthoDB" id="2151789at2759"/>
<evidence type="ECO:0000313" key="6">
    <source>
        <dbReference type="EMBL" id="EON69769.1"/>
    </source>
</evidence>
<dbReference type="InterPro" id="IPR016169">
    <property type="entry name" value="FAD-bd_PCMH_sub2"/>
</dbReference>
<dbReference type="PANTHER" id="PTHR42973:SF22">
    <property type="entry name" value="FAD-BINDING PCMH-TYPE DOMAIN-CONTAINING PROTEIN-RELATED"/>
    <property type="match status" value="1"/>
</dbReference>
<evidence type="ECO:0000256" key="1">
    <source>
        <dbReference type="ARBA" id="ARBA00005466"/>
    </source>
</evidence>
<gene>
    <name evidence="6" type="ORF">W97_09032</name>
</gene>
<dbReference type="HOGENOM" id="CLU_018354_1_4_1"/>
<evidence type="ECO:0000313" key="7">
    <source>
        <dbReference type="Proteomes" id="UP000016924"/>
    </source>
</evidence>
<feature type="domain" description="FAD-binding PCMH-type" evidence="5">
    <location>
        <begin position="1"/>
        <end position="135"/>
    </location>
</feature>
<dbReference type="GeneID" id="19906343"/>
<dbReference type="STRING" id="1168221.R7Z6Y0"/>
<keyword evidence="2" id="KW-0285">Flavoprotein</keyword>
<comment type="similarity">
    <text evidence="1">Belongs to the oxygen-dependent FAD-linked oxidoreductase family.</text>
</comment>
<dbReference type="PROSITE" id="PS51387">
    <property type="entry name" value="FAD_PCMH"/>
    <property type="match status" value="1"/>
</dbReference>
<dbReference type="InterPro" id="IPR016166">
    <property type="entry name" value="FAD-bd_PCMH"/>
</dbReference>
<keyword evidence="4" id="KW-0560">Oxidoreductase</keyword>
<dbReference type="PANTHER" id="PTHR42973">
    <property type="entry name" value="BINDING OXIDOREDUCTASE, PUTATIVE (AFU_ORTHOLOGUE AFUA_1G17690)-RELATED"/>
    <property type="match status" value="1"/>
</dbReference>
<dbReference type="GO" id="GO:0071949">
    <property type="term" value="F:FAD binding"/>
    <property type="evidence" value="ECO:0007669"/>
    <property type="project" value="InterPro"/>
</dbReference>
<evidence type="ECO:0000259" key="5">
    <source>
        <dbReference type="PROSITE" id="PS51387"/>
    </source>
</evidence>
<dbReference type="InterPro" id="IPR036318">
    <property type="entry name" value="FAD-bd_PCMH-like_sf"/>
</dbReference>
<dbReference type="GO" id="GO:0016491">
    <property type="term" value="F:oxidoreductase activity"/>
    <property type="evidence" value="ECO:0007669"/>
    <property type="project" value="UniProtKB-KW"/>
</dbReference>
<dbReference type="Proteomes" id="UP000016924">
    <property type="component" value="Unassembled WGS sequence"/>
</dbReference>
<dbReference type="Pfam" id="PF01565">
    <property type="entry name" value="FAD_binding_4"/>
    <property type="match status" value="1"/>
</dbReference>
<dbReference type="eggNOG" id="KOG1231">
    <property type="taxonomic scope" value="Eukaryota"/>
</dbReference>
<dbReference type="AlphaFoldDB" id="R7Z6Y0"/>
<sequence>MYSGVGSANIEDGITIDLSRLKEITPAADRRHVRVGAGNLWGEVYSRLESLDLALSGGSASGVGAGGLTLGGGLSTFSPRSGFVCDTVLNYEVVLASGAIVNANANSHSDLFRALKGGSNNFGVVTRFDYPTVEGSFHWGGTTIHSISHRSSFLDSAFIDFVTDPNYDPYSNLIHNYDWSANTSWLIINNIHYTNATPYPDAFDKFLEPPLLFNSSLRTAPVSSFADEVDRSDTSGKLNNPATLTVRPDSTTLNRFLDLNMAAAESLKAIQGLSWNVLFQPLSSSMLTNKGPNVLGIDASESPLVNLFVAAGIVPSADSDWQADFDTVREALKSIIAEATTEAKRLNVWHPFIYLPYAAAWQDPIESYGREDVAFLRRVSRRYDPRGVFQRLVPGGFKLW</sequence>
<accession>R7Z6Y0</accession>